<name>A0A6A5WKQ9_9PLEO</name>
<protein>
    <submittedName>
        <fullName evidence="1">Uncharacterized protein</fullName>
    </submittedName>
</protein>
<accession>A0A6A5WKQ9</accession>
<evidence type="ECO:0000313" key="1">
    <source>
        <dbReference type="EMBL" id="KAF1999685.1"/>
    </source>
</evidence>
<proteinExistence type="predicted"/>
<dbReference type="EMBL" id="ML977594">
    <property type="protein sequence ID" value="KAF1999685.1"/>
    <property type="molecule type" value="Genomic_DNA"/>
</dbReference>
<gene>
    <name evidence="1" type="ORF">P154DRAFT_436677</name>
</gene>
<keyword evidence="2" id="KW-1185">Reference proteome</keyword>
<reference evidence="1" key="1">
    <citation type="journal article" date="2020" name="Stud. Mycol.">
        <title>101 Dothideomycetes genomes: a test case for predicting lifestyles and emergence of pathogens.</title>
        <authorList>
            <person name="Haridas S."/>
            <person name="Albert R."/>
            <person name="Binder M."/>
            <person name="Bloem J."/>
            <person name="Labutti K."/>
            <person name="Salamov A."/>
            <person name="Andreopoulos B."/>
            <person name="Baker S."/>
            <person name="Barry K."/>
            <person name="Bills G."/>
            <person name="Bluhm B."/>
            <person name="Cannon C."/>
            <person name="Castanera R."/>
            <person name="Culley D."/>
            <person name="Daum C."/>
            <person name="Ezra D."/>
            <person name="Gonzalez J."/>
            <person name="Henrissat B."/>
            <person name="Kuo A."/>
            <person name="Liang C."/>
            <person name="Lipzen A."/>
            <person name="Lutzoni F."/>
            <person name="Magnuson J."/>
            <person name="Mondo S."/>
            <person name="Nolan M."/>
            <person name="Ohm R."/>
            <person name="Pangilinan J."/>
            <person name="Park H.-J."/>
            <person name="Ramirez L."/>
            <person name="Alfaro M."/>
            <person name="Sun H."/>
            <person name="Tritt A."/>
            <person name="Yoshinaga Y."/>
            <person name="Zwiers L.-H."/>
            <person name="Turgeon B."/>
            <person name="Goodwin S."/>
            <person name="Spatafora J."/>
            <person name="Crous P."/>
            <person name="Grigoriev I."/>
        </authorList>
    </citation>
    <scope>NUCLEOTIDE SEQUENCE</scope>
    <source>
        <strain evidence="1">CBS 123094</strain>
    </source>
</reference>
<dbReference type="AlphaFoldDB" id="A0A6A5WKQ9"/>
<dbReference type="OrthoDB" id="4538483at2759"/>
<sequence length="616" mass="67066">MSGTLAELSAHLTTVDQDASTPLDTDLLERSELFANTPEYRSEQWKTTQPLFLQLASLLPKLQQDPAPLVHVITKLTAPYRFEDIKDVDFETALALEAAPFHALILTLLEKAATSSANAQLLANRPTVVSGIVRLWLCVPDAGVASQAGALLVSLLRVSKNEPDDSGVLSYGTAPMWKRLFSDRDISSLYYHYTSLKQLPGSAEPQLQKRDKTIAQARLLEWLPQVGKLDWNVITTGHGLLVEKELGLAEGQGLLHYASLKMVDTGDDILMHMTLINFFTDLITTVTTTSEMYDSSVSLDFLKSQGIHGELIAFHTSDTPSLEHSFLSPRTAHYIGEYASTYPDDFEKSSQAHTIRQHAHRNISKGEASDLSILAAMPRSSLVPSRSGNLAWDECPLLDIPISRTNPDALKTLATVFHGPLQPELTFPPSTNSLHNPSRTLTEQTFARLLTSLYVTKNPQLFTAIIAHAETLAMQENALAAISLLRAIITANWASDPLPPTINIAQNDPILMRLSQFPATGVELVLDPRISGAVLPFLLKPATSFSGLVGGKGDAENSAYVIASAKFGVLKALEKRLQEGGEKQDVLVMVRRRVGEGVWGTGGGRGVGGRIGTLEL</sequence>
<organism evidence="1 2">
    <name type="scientific">Amniculicola lignicola CBS 123094</name>
    <dbReference type="NCBI Taxonomy" id="1392246"/>
    <lineage>
        <taxon>Eukaryota</taxon>
        <taxon>Fungi</taxon>
        <taxon>Dikarya</taxon>
        <taxon>Ascomycota</taxon>
        <taxon>Pezizomycotina</taxon>
        <taxon>Dothideomycetes</taxon>
        <taxon>Pleosporomycetidae</taxon>
        <taxon>Pleosporales</taxon>
        <taxon>Amniculicolaceae</taxon>
        <taxon>Amniculicola</taxon>
    </lineage>
</organism>
<evidence type="ECO:0000313" key="2">
    <source>
        <dbReference type="Proteomes" id="UP000799779"/>
    </source>
</evidence>
<dbReference type="Proteomes" id="UP000799779">
    <property type="component" value="Unassembled WGS sequence"/>
</dbReference>